<reference evidence="1" key="1">
    <citation type="submission" date="2021-01" db="EMBL/GenBank/DDBJ databases">
        <authorList>
            <person name="Zahm M."/>
            <person name="Roques C."/>
            <person name="Cabau C."/>
            <person name="Klopp C."/>
            <person name="Donnadieu C."/>
            <person name="Jouanno E."/>
            <person name="Lampietro C."/>
            <person name="Louis A."/>
            <person name="Herpin A."/>
            <person name="Echchiki A."/>
            <person name="Berthelot C."/>
            <person name="Parey E."/>
            <person name="Roest-Crollius H."/>
            <person name="Braasch I."/>
            <person name="Postlethwait J."/>
            <person name="Bobe J."/>
            <person name="Montfort J."/>
            <person name="Bouchez O."/>
            <person name="Begum T."/>
            <person name="Mejri S."/>
            <person name="Adams A."/>
            <person name="Chen W.-J."/>
            <person name="Guiguen Y."/>
        </authorList>
    </citation>
    <scope>NUCLEOTIDE SEQUENCE</scope>
    <source>
        <strain evidence="1">YG-15Mar2019-1</strain>
        <tissue evidence="1">Brain</tissue>
    </source>
</reference>
<protein>
    <submittedName>
        <fullName evidence="1">Uncharacterized protein</fullName>
    </submittedName>
</protein>
<comment type="caution">
    <text evidence="1">The sequence shown here is derived from an EMBL/GenBank/DDBJ whole genome shotgun (WGS) entry which is preliminary data.</text>
</comment>
<evidence type="ECO:0000313" key="1">
    <source>
        <dbReference type="EMBL" id="KAG7492997.1"/>
    </source>
</evidence>
<organism evidence="1 2">
    <name type="scientific">Megalops atlanticus</name>
    <name type="common">Tarpon</name>
    <name type="synonym">Clupea gigantea</name>
    <dbReference type="NCBI Taxonomy" id="7932"/>
    <lineage>
        <taxon>Eukaryota</taxon>
        <taxon>Metazoa</taxon>
        <taxon>Chordata</taxon>
        <taxon>Craniata</taxon>
        <taxon>Vertebrata</taxon>
        <taxon>Euteleostomi</taxon>
        <taxon>Actinopterygii</taxon>
        <taxon>Neopterygii</taxon>
        <taxon>Teleostei</taxon>
        <taxon>Elopiformes</taxon>
        <taxon>Megalopidae</taxon>
        <taxon>Megalops</taxon>
    </lineage>
</organism>
<keyword evidence="2" id="KW-1185">Reference proteome</keyword>
<dbReference type="AlphaFoldDB" id="A0A9D3QMI0"/>
<name>A0A9D3QMI0_MEGAT</name>
<accession>A0A9D3QMI0</accession>
<dbReference type="EMBL" id="JAFDVH010000001">
    <property type="protein sequence ID" value="KAG7492997.1"/>
    <property type="molecule type" value="Genomic_DNA"/>
</dbReference>
<gene>
    <name evidence="1" type="ORF">MATL_G00021210</name>
</gene>
<evidence type="ECO:0000313" key="2">
    <source>
        <dbReference type="Proteomes" id="UP001046870"/>
    </source>
</evidence>
<proteinExistence type="predicted"/>
<sequence length="113" mass="12946">MHLAYVFLNALSDGGSFIDFLVKEDGTEFSEAEETFNSASWKWIAQRKLVLHHRQEQCVVAAGPKEEVLGRRQCSSLPPRLWLCWVVTPRLPRMWPGHPSMPCSRPQLPSPHH</sequence>
<dbReference type="Proteomes" id="UP001046870">
    <property type="component" value="Chromosome 1"/>
</dbReference>